<feature type="compositionally biased region" description="Basic and acidic residues" evidence="12">
    <location>
        <begin position="872"/>
        <end position="885"/>
    </location>
</feature>
<dbReference type="GO" id="GO:0005634">
    <property type="term" value="C:nucleus"/>
    <property type="evidence" value="ECO:0007669"/>
    <property type="project" value="UniProtKB-SubCell"/>
</dbReference>
<feature type="compositionally biased region" description="Basic and acidic residues" evidence="12">
    <location>
        <begin position="636"/>
        <end position="654"/>
    </location>
</feature>
<evidence type="ECO:0000256" key="1">
    <source>
        <dbReference type="ARBA" id="ARBA00004123"/>
    </source>
</evidence>
<sequence>MSASVQDARREVGDEYSDSDSAASDILNPANDDEGWEDVEPEEETQAVVGLFSADVYPDVRTMLKDTRERYNFDLVKVQKDLDLDFLGTVRLVNYLRSEIKQGNNNPDVSSQDRFGDDTYLKPVLDDDALLYSLDDLTDESEGANADQSSEKRILELQEELETLRHQFSEYRLAVQKSMSEQLHGVEHSIDGSLTGPGVHGKGKIEQADADYFTSYSFNAIHETMLKDSVRTDAYRDFIYDNKGLFKDKVVLDVGCGTGILSMFCAKAGAKMVIAVDNSNVIQKARENVYKNGFENVITCVRGKIEEVSLPVPQVDIIVSEWMGYALLFEAMLDSVIWARDHYLKPDGLMVPSHTTLRIAPYVDCDFVDSHVTFWKSVYGFEMSSMLANIHDEAIVTTTSPDSVVGSSALFLPLPLHTITVQELTFLRDFEVTLTQDIPGLDGFNIWFDTFFMPSPTFKFNNEALPSDMKKEGLVAFTTGPFGKETHWQQCVLLVNHGEKGAVPLKKGQVIKGSVGYQKKEEGSKAPYPFLTASSGLPLSLVRNVQETLRQSRHIAAASFSNNFLVFVLPPSAQDAFSWNVYNPDNVARVRRDEARAKAQEEEEERRMQEVDAENRIKLLRGERPSNPLLPPALDKSVDQRTESYRQSDADLDKSRHRKRRRLAGENDTDRDIRFAKEDADSYNAKRDELLSSHRKDAERDEHVSITDSAGHINLFTEDMTRNKRAEKNVEAEAEKLKKKRALEDQYTMRFSNAAGFKESAGQTPWYSSRSSNAREISDTMPTTDVWGNEDLMRKERERARMNSNDPLAAMKAGVRGLKNAQRERKEWQQQRLRELDDLRRTERSEHKRRRRRRSSSQNSSASLEDFSLDGSSRKHDNNTHEEIRRHSRHRHRRRHHRS</sequence>
<dbReference type="EMBL" id="LFMY01000002">
    <property type="protein sequence ID" value="OKL63333.1"/>
    <property type="molecule type" value="Genomic_DNA"/>
</dbReference>
<dbReference type="SUPFAM" id="SSF57667">
    <property type="entry name" value="beta-beta-alpha zinc fingers"/>
    <property type="match status" value="1"/>
</dbReference>
<feature type="coiled-coil region" evidence="11">
    <location>
        <begin position="587"/>
        <end position="614"/>
    </location>
</feature>
<dbReference type="OrthoDB" id="7848332at2759"/>
<dbReference type="Gene3D" id="2.70.160.11">
    <property type="entry name" value="Hnrnp arginine n-methyltransferase1"/>
    <property type="match status" value="1"/>
</dbReference>
<dbReference type="Proteomes" id="UP000214365">
    <property type="component" value="Unassembled WGS sequence"/>
</dbReference>
<dbReference type="STRING" id="1441469.A0A1Q5QBL7"/>
<dbReference type="PANTHER" id="PTHR11006">
    <property type="entry name" value="PROTEIN ARGININE N-METHYLTRANSFERASE"/>
    <property type="match status" value="1"/>
</dbReference>
<dbReference type="PANTHER" id="PTHR11006:SF116">
    <property type="entry name" value="PROTEIN METHYLTRANSFERASE"/>
    <property type="match status" value="1"/>
</dbReference>
<dbReference type="SMART" id="SM01083">
    <property type="entry name" value="Cir_N"/>
    <property type="match status" value="1"/>
</dbReference>
<dbReference type="Pfam" id="PF06325">
    <property type="entry name" value="PrmA"/>
    <property type="match status" value="1"/>
</dbReference>
<evidence type="ECO:0000256" key="10">
    <source>
        <dbReference type="PROSITE-ProRule" id="PRU01015"/>
    </source>
</evidence>
<dbReference type="GeneID" id="31000914"/>
<feature type="domain" description="CBF1-interacting co-repressor CIR N-terminal" evidence="13">
    <location>
        <begin position="578"/>
        <end position="614"/>
    </location>
</feature>
<organism evidence="14 15">
    <name type="scientific">Talaromyces atroroseus</name>
    <dbReference type="NCBI Taxonomy" id="1441469"/>
    <lineage>
        <taxon>Eukaryota</taxon>
        <taxon>Fungi</taxon>
        <taxon>Dikarya</taxon>
        <taxon>Ascomycota</taxon>
        <taxon>Pezizomycotina</taxon>
        <taxon>Eurotiomycetes</taxon>
        <taxon>Eurotiomycetidae</taxon>
        <taxon>Eurotiales</taxon>
        <taxon>Trichocomaceae</taxon>
        <taxon>Talaromyces</taxon>
        <taxon>Talaromyces sect. Trachyspermi</taxon>
    </lineage>
</organism>
<dbReference type="GO" id="GO:0032259">
    <property type="term" value="P:methylation"/>
    <property type="evidence" value="ECO:0007669"/>
    <property type="project" value="UniProtKB-KW"/>
</dbReference>
<comment type="caution">
    <text evidence="14">The sequence shown here is derived from an EMBL/GenBank/DDBJ whole genome shotgun (WGS) entry which is preliminary data.</text>
</comment>
<proteinExistence type="predicted"/>
<evidence type="ECO:0000313" key="14">
    <source>
        <dbReference type="EMBL" id="OKL63333.1"/>
    </source>
</evidence>
<dbReference type="Pfam" id="PF22528">
    <property type="entry name" value="PRMT_C"/>
    <property type="match status" value="1"/>
</dbReference>
<dbReference type="InterPro" id="IPR055135">
    <property type="entry name" value="PRMT_dom"/>
</dbReference>
<feature type="compositionally biased region" description="Basic residues" evidence="12">
    <location>
        <begin position="886"/>
        <end position="899"/>
    </location>
</feature>
<dbReference type="InterPro" id="IPR036236">
    <property type="entry name" value="Znf_C2H2_sf"/>
</dbReference>
<dbReference type="FunFam" id="2.70.160.11:FF:000016">
    <property type="entry name" value="Protein arginine methyltransferase RmtB"/>
    <property type="match status" value="1"/>
</dbReference>
<keyword evidence="4 10" id="KW-0489">Methyltransferase</keyword>
<dbReference type="EC" id="2.1.1.319" evidence="2"/>
<dbReference type="InterPro" id="IPR019339">
    <property type="entry name" value="CIR_N_dom"/>
</dbReference>
<accession>A0A1Q5QBL7</accession>
<reference evidence="14 15" key="1">
    <citation type="submission" date="2015-06" db="EMBL/GenBank/DDBJ databases">
        <title>Talaromyces atroroseus IBT 11181 draft genome.</title>
        <authorList>
            <person name="Rasmussen K.B."/>
            <person name="Rasmussen S."/>
            <person name="Petersen B."/>
            <person name="Sicheritz-Ponten T."/>
            <person name="Mortensen U.H."/>
            <person name="Thrane U."/>
        </authorList>
    </citation>
    <scope>NUCLEOTIDE SEQUENCE [LARGE SCALE GENOMIC DNA]</scope>
    <source>
        <strain evidence="14 15">IBT 11181</strain>
    </source>
</reference>
<keyword evidence="11" id="KW-0175">Coiled coil</keyword>
<comment type="subcellular location">
    <subcellularLocation>
        <location evidence="1">Nucleus</location>
    </subcellularLocation>
</comment>
<evidence type="ECO:0000256" key="4">
    <source>
        <dbReference type="ARBA" id="ARBA00022603"/>
    </source>
</evidence>
<comment type="catalytic activity">
    <reaction evidence="9">
        <text>L-arginyl-[protein] + S-adenosyl-L-methionine = N(omega)-methyl-L-arginyl-[protein] + S-adenosyl-L-homocysteine + H(+)</text>
        <dbReference type="Rhea" id="RHEA:48100"/>
        <dbReference type="Rhea" id="RHEA-COMP:10532"/>
        <dbReference type="Rhea" id="RHEA-COMP:11990"/>
        <dbReference type="ChEBI" id="CHEBI:15378"/>
        <dbReference type="ChEBI" id="CHEBI:29965"/>
        <dbReference type="ChEBI" id="CHEBI:57856"/>
        <dbReference type="ChEBI" id="CHEBI:59789"/>
        <dbReference type="ChEBI" id="CHEBI:65280"/>
    </reaction>
    <physiologicalReaction direction="left-to-right" evidence="9">
        <dbReference type="Rhea" id="RHEA:48101"/>
    </physiologicalReaction>
</comment>
<feature type="coiled-coil region" evidence="11">
    <location>
        <begin position="147"/>
        <end position="174"/>
    </location>
</feature>
<feature type="compositionally biased region" description="Polar residues" evidence="12">
    <location>
        <begin position="761"/>
        <end position="783"/>
    </location>
</feature>
<feature type="region of interest" description="Disordered" evidence="12">
    <location>
        <begin position="819"/>
        <end position="899"/>
    </location>
</feature>
<dbReference type="InterPro" id="IPR025799">
    <property type="entry name" value="Arg_MeTrfase"/>
</dbReference>
<evidence type="ECO:0000256" key="6">
    <source>
        <dbReference type="ARBA" id="ARBA00022691"/>
    </source>
</evidence>
<keyword evidence="6 10" id="KW-0949">S-adenosyl-L-methionine</keyword>
<dbReference type="InterPro" id="IPR029063">
    <property type="entry name" value="SAM-dependent_MTases_sf"/>
</dbReference>
<comment type="catalytic activity">
    <reaction evidence="8">
        <text>L-arginyl-[protein] + 2 S-adenosyl-L-methionine = N(omega),N(omega)-dimethyl-L-arginyl-[protein] + 2 S-adenosyl-L-homocysteine + 2 H(+)</text>
        <dbReference type="Rhea" id="RHEA:48096"/>
        <dbReference type="Rhea" id="RHEA-COMP:10532"/>
        <dbReference type="Rhea" id="RHEA-COMP:11991"/>
        <dbReference type="ChEBI" id="CHEBI:15378"/>
        <dbReference type="ChEBI" id="CHEBI:29965"/>
        <dbReference type="ChEBI" id="CHEBI:57856"/>
        <dbReference type="ChEBI" id="CHEBI:59789"/>
        <dbReference type="ChEBI" id="CHEBI:61897"/>
        <dbReference type="EC" id="2.1.1.319"/>
    </reaction>
    <physiologicalReaction direction="left-to-right" evidence="8">
        <dbReference type="Rhea" id="RHEA:48097"/>
    </physiologicalReaction>
</comment>
<dbReference type="Gene3D" id="3.40.50.150">
    <property type="entry name" value="Vaccinia Virus protein VP39"/>
    <property type="match status" value="1"/>
</dbReference>
<evidence type="ECO:0000259" key="13">
    <source>
        <dbReference type="SMART" id="SM01083"/>
    </source>
</evidence>
<dbReference type="PROSITE" id="PS51678">
    <property type="entry name" value="SAM_MT_PRMT"/>
    <property type="match status" value="1"/>
</dbReference>
<gene>
    <name evidence="14" type="ORF">UA08_01159</name>
</gene>
<evidence type="ECO:0000256" key="9">
    <source>
        <dbReference type="ARBA" id="ARBA00049303"/>
    </source>
</evidence>
<evidence type="ECO:0000256" key="8">
    <source>
        <dbReference type="ARBA" id="ARBA00047384"/>
    </source>
</evidence>
<feature type="compositionally biased region" description="Low complexity" evidence="12">
    <location>
        <begin position="856"/>
        <end position="865"/>
    </location>
</feature>
<dbReference type="GO" id="GO:0042054">
    <property type="term" value="F:histone methyltransferase activity"/>
    <property type="evidence" value="ECO:0007669"/>
    <property type="project" value="TreeGrafter"/>
</dbReference>
<feature type="region of interest" description="Disordered" evidence="12">
    <location>
        <begin position="1"/>
        <end position="41"/>
    </location>
</feature>
<feature type="region of interest" description="Disordered" evidence="12">
    <location>
        <begin position="761"/>
        <end position="790"/>
    </location>
</feature>
<evidence type="ECO:0000256" key="3">
    <source>
        <dbReference type="ARBA" id="ARBA00022553"/>
    </source>
</evidence>
<keyword evidence="5 10" id="KW-0808">Transferase</keyword>
<dbReference type="CDD" id="cd02440">
    <property type="entry name" value="AdoMet_MTases"/>
    <property type="match status" value="1"/>
</dbReference>
<evidence type="ECO:0000256" key="11">
    <source>
        <dbReference type="SAM" id="Coils"/>
    </source>
</evidence>
<dbReference type="AlphaFoldDB" id="A0A1Q5QBL7"/>
<protein>
    <recommendedName>
        <fullName evidence="2">type I protein arginine methyltransferase</fullName>
        <ecNumber evidence="2">2.1.1.319</ecNumber>
    </recommendedName>
</protein>
<keyword evidence="7" id="KW-0539">Nucleus</keyword>
<feature type="compositionally biased region" description="Basic and acidic residues" evidence="12">
    <location>
        <begin position="821"/>
        <end position="846"/>
    </location>
</feature>
<name>A0A1Q5QBL7_TALAT</name>
<keyword evidence="3" id="KW-0597">Phosphoprotein</keyword>
<dbReference type="SUPFAM" id="SSF53335">
    <property type="entry name" value="S-adenosyl-L-methionine-dependent methyltransferases"/>
    <property type="match status" value="1"/>
</dbReference>
<dbReference type="RefSeq" id="XP_020123454.1">
    <property type="nucleotide sequence ID" value="XM_020261103.1"/>
</dbReference>
<dbReference type="GO" id="GO:0035242">
    <property type="term" value="F:protein-arginine omega-N asymmetric methyltransferase activity"/>
    <property type="evidence" value="ECO:0007669"/>
    <property type="project" value="UniProtKB-EC"/>
</dbReference>
<evidence type="ECO:0000256" key="2">
    <source>
        <dbReference type="ARBA" id="ARBA00011925"/>
    </source>
</evidence>
<evidence type="ECO:0000256" key="5">
    <source>
        <dbReference type="ARBA" id="ARBA00022679"/>
    </source>
</evidence>
<evidence type="ECO:0000313" key="15">
    <source>
        <dbReference type="Proteomes" id="UP000214365"/>
    </source>
</evidence>
<evidence type="ECO:0000256" key="7">
    <source>
        <dbReference type="ARBA" id="ARBA00023242"/>
    </source>
</evidence>
<keyword evidence="15" id="KW-1185">Reference proteome</keyword>
<feature type="compositionally biased region" description="Acidic residues" evidence="12">
    <location>
        <begin position="31"/>
        <end position="41"/>
    </location>
</feature>
<dbReference type="FunFam" id="3.40.50.150:FF:000034">
    <property type="entry name" value="Protein arginine N-methyltransferase 3"/>
    <property type="match status" value="1"/>
</dbReference>
<feature type="region of interest" description="Disordered" evidence="12">
    <location>
        <begin position="616"/>
        <end position="666"/>
    </location>
</feature>
<evidence type="ECO:0000256" key="12">
    <source>
        <dbReference type="SAM" id="MobiDB-lite"/>
    </source>
</evidence>